<dbReference type="EMBL" id="MU839005">
    <property type="protein sequence ID" value="KAK1768350.1"/>
    <property type="molecule type" value="Genomic_DNA"/>
</dbReference>
<protein>
    <recommendedName>
        <fullName evidence="1">SRR1-like domain-containing protein</fullName>
    </recommendedName>
</protein>
<dbReference type="RefSeq" id="XP_060284563.1">
    <property type="nucleotide sequence ID" value="XM_060424501.1"/>
</dbReference>
<evidence type="ECO:0000313" key="3">
    <source>
        <dbReference type="Proteomes" id="UP001244011"/>
    </source>
</evidence>
<keyword evidence="3" id="KW-1185">Reference proteome</keyword>
<feature type="domain" description="SRR1-like" evidence="1">
    <location>
        <begin position="163"/>
        <end position="288"/>
    </location>
</feature>
<evidence type="ECO:0000259" key="1">
    <source>
        <dbReference type="Pfam" id="PF07985"/>
    </source>
</evidence>
<sequence>MLEVTERIRSLYEQGLPFFKKSVFQDLVRQLDNCRANDPPVEGQIISIPAVDGSVVEVELETGLVMHHIDKETELVVMDPYLDYRTFQHLTIHDDPLYFSPHLAYCPTRLIYPLRSRRSSTKEILDPWKPQALEEVQDGLDAGIKMWEDSKDCRQLQSLFRAASVPSISKVVAFGCSTMAFKVDQRGTSITQHALILTMRDIVKQMTKSPDKPGIQCFAQDPIYTEVDKEVLRRSGITVLEDPRAFLEVDDETVVVSFAPDIPVRQIIADIARPAVLIWNTVWDEDEATAFWHALHPSFNPGCANRLTLASTDPESSRLIDMIRDHYSELTTLEPKERFTGATVYIRRD</sequence>
<comment type="caution">
    <text evidence="2">The sequence shown here is derived from an EMBL/GenBank/DDBJ whole genome shotgun (WGS) entry which is preliminary data.</text>
</comment>
<dbReference type="GeneID" id="85307688"/>
<name>A0AAJ0C1D9_9PEZI</name>
<evidence type="ECO:0000313" key="2">
    <source>
        <dbReference type="EMBL" id="KAK1768350.1"/>
    </source>
</evidence>
<dbReference type="AlphaFoldDB" id="A0AAJ0C1D9"/>
<dbReference type="PANTHER" id="PTHR42080">
    <property type="entry name" value="SRR1 DOMAIN-CONTAINING PROTEIN"/>
    <property type="match status" value="1"/>
</dbReference>
<dbReference type="PANTHER" id="PTHR42080:SF3">
    <property type="entry name" value="SRR1-LIKE DOMAIN-CONTAINING PROTEIN"/>
    <property type="match status" value="1"/>
</dbReference>
<gene>
    <name evidence="2" type="ORF">QBC33DRAFT_449010</name>
</gene>
<organism evidence="2 3">
    <name type="scientific">Phialemonium atrogriseum</name>
    <dbReference type="NCBI Taxonomy" id="1093897"/>
    <lineage>
        <taxon>Eukaryota</taxon>
        <taxon>Fungi</taxon>
        <taxon>Dikarya</taxon>
        <taxon>Ascomycota</taxon>
        <taxon>Pezizomycotina</taxon>
        <taxon>Sordariomycetes</taxon>
        <taxon>Sordariomycetidae</taxon>
        <taxon>Cephalothecales</taxon>
        <taxon>Cephalothecaceae</taxon>
        <taxon>Phialemonium</taxon>
    </lineage>
</organism>
<proteinExistence type="predicted"/>
<accession>A0AAJ0C1D9</accession>
<dbReference type="Pfam" id="PF07985">
    <property type="entry name" value="SRR1"/>
    <property type="match status" value="1"/>
</dbReference>
<dbReference type="Proteomes" id="UP001244011">
    <property type="component" value="Unassembled WGS sequence"/>
</dbReference>
<reference evidence="2" key="1">
    <citation type="submission" date="2023-06" db="EMBL/GenBank/DDBJ databases">
        <title>Genome-scale phylogeny and comparative genomics of the fungal order Sordariales.</title>
        <authorList>
            <consortium name="Lawrence Berkeley National Laboratory"/>
            <person name="Hensen N."/>
            <person name="Bonometti L."/>
            <person name="Westerberg I."/>
            <person name="Brannstrom I.O."/>
            <person name="Guillou S."/>
            <person name="Cros-Aarteil S."/>
            <person name="Calhoun S."/>
            <person name="Haridas S."/>
            <person name="Kuo A."/>
            <person name="Mondo S."/>
            <person name="Pangilinan J."/>
            <person name="Riley R."/>
            <person name="Labutti K."/>
            <person name="Andreopoulos B."/>
            <person name="Lipzen A."/>
            <person name="Chen C."/>
            <person name="Yanf M."/>
            <person name="Daum C."/>
            <person name="Ng V."/>
            <person name="Clum A."/>
            <person name="Steindorff A."/>
            <person name="Ohm R."/>
            <person name="Martin F."/>
            <person name="Silar P."/>
            <person name="Natvig D."/>
            <person name="Lalanne C."/>
            <person name="Gautier V."/>
            <person name="Ament-Velasquez S.L."/>
            <person name="Kruys A."/>
            <person name="Hutchinson M.I."/>
            <person name="Powell A.J."/>
            <person name="Barry K."/>
            <person name="Miller A.N."/>
            <person name="Grigoriev I.V."/>
            <person name="Debuchy R."/>
            <person name="Gladieux P."/>
            <person name="Thoren M.H."/>
            <person name="Johannesson H."/>
        </authorList>
    </citation>
    <scope>NUCLEOTIDE SEQUENCE</scope>
    <source>
        <strain evidence="2">8032-3</strain>
    </source>
</reference>
<dbReference type="InterPro" id="IPR012942">
    <property type="entry name" value="SRR1-like"/>
</dbReference>